<dbReference type="GO" id="GO:0006535">
    <property type="term" value="P:cysteine biosynthetic process from serine"/>
    <property type="evidence" value="ECO:0007669"/>
    <property type="project" value="InterPro"/>
</dbReference>
<accession>A0A0D2WIK8</accession>
<keyword evidence="9" id="KW-1185">Reference proteome</keyword>
<dbReference type="eggNOG" id="KOG1481">
    <property type="taxonomic scope" value="Eukaryota"/>
</dbReference>
<evidence type="ECO:0000256" key="1">
    <source>
        <dbReference type="ARBA" id="ARBA00001933"/>
    </source>
</evidence>
<dbReference type="InterPro" id="IPR050214">
    <property type="entry name" value="Cys_Synth/Cystath_Beta-Synth"/>
</dbReference>
<evidence type="ECO:0000313" key="9">
    <source>
        <dbReference type="Proteomes" id="UP000008743"/>
    </source>
</evidence>
<keyword evidence="3" id="KW-0028">Amino-acid biosynthesis</keyword>
<organism evidence="8 9">
    <name type="scientific">Capsaspora owczarzaki (strain ATCC 30864)</name>
    <dbReference type="NCBI Taxonomy" id="595528"/>
    <lineage>
        <taxon>Eukaryota</taxon>
        <taxon>Filasterea</taxon>
        <taxon>Capsaspora</taxon>
    </lineage>
</organism>
<dbReference type="InterPro" id="IPR001926">
    <property type="entry name" value="TrpB-like_PALP"/>
</dbReference>
<dbReference type="Proteomes" id="UP000008743">
    <property type="component" value="Unassembled WGS sequence"/>
</dbReference>
<dbReference type="InterPro" id="IPR036052">
    <property type="entry name" value="TrpB-like_PALP_sf"/>
</dbReference>
<protein>
    <submittedName>
        <fullName evidence="8">Cysteine synthase A</fullName>
    </submittedName>
</protein>
<comment type="cofactor">
    <cofactor evidence="1">
        <name>pyridoxal 5'-phosphate</name>
        <dbReference type="ChEBI" id="CHEBI:597326"/>
    </cofactor>
</comment>
<dbReference type="InParanoid" id="A0A0D2WIK8"/>
<evidence type="ECO:0000256" key="4">
    <source>
        <dbReference type="ARBA" id="ARBA00022679"/>
    </source>
</evidence>
<evidence type="ECO:0000256" key="2">
    <source>
        <dbReference type="ARBA" id="ARBA00007103"/>
    </source>
</evidence>
<evidence type="ECO:0000256" key="3">
    <source>
        <dbReference type="ARBA" id="ARBA00022605"/>
    </source>
</evidence>
<sequence>MASSAPLEMQGILAAVGETPLVRLHTLSELTGREIYGKAEHLNPAGSVKDRAAKFLVLDAFKRGLLVPGDTIVEGTGGNTGIALAMVASALGLRTLITVPDNVAKEKRDMMERYGAEILVVPQVPFSNPEHFYHAAKRERDRMNADADKAMSTLPQGSPRPPRAYFPDQFENLANREAHRATTGPEIWRQTSGKVNAFVCASGTGGTISGVSSYLKEQDSRVRIVLADCHGSGLASFVQTGELVSDGLKTVTEGIGSMRLTANFKSAAIDECVRVSDAEAVAMGYFLLQFEGIFIGPSASLNAAAAVKVARTLPAGSTIVTIMCDSGERYTSKTFNKGFLQEQQLQPAFDANGRLPRNLDFVL</sequence>
<reference evidence="9" key="1">
    <citation type="submission" date="2011-02" db="EMBL/GenBank/DDBJ databases">
        <title>The Genome Sequence of Capsaspora owczarzaki ATCC 30864.</title>
        <authorList>
            <person name="Russ C."/>
            <person name="Cuomo C."/>
            <person name="Burger G."/>
            <person name="Gray M.W."/>
            <person name="Holland P.W.H."/>
            <person name="King N."/>
            <person name="Lang F.B.F."/>
            <person name="Roger A.J."/>
            <person name="Ruiz-Trillo I."/>
            <person name="Young S.K."/>
            <person name="Zeng Q."/>
            <person name="Gargeya S."/>
            <person name="Alvarado L."/>
            <person name="Berlin A."/>
            <person name="Chapman S.B."/>
            <person name="Chen Z."/>
            <person name="Freedman E."/>
            <person name="Gellesch M."/>
            <person name="Goldberg J."/>
            <person name="Griggs A."/>
            <person name="Gujja S."/>
            <person name="Heilman E."/>
            <person name="Heiman D."/>
            <person name="Howarth C."/>
            <person name="Mehta T."/>
            <person name="Neiman D."/>
            <person name="Pearson M."/>
            <person name="Roberts A."/>
            <person name="Saif S."/>
            <person name="Shea T."/>
            <person name="Shenoy N."/>
            <person name="Sisk P."/>
            <person name="Stolte C."/>
            <person name="Sykes S."/>
            <person name="White J."/>
            <person name="Yandava C."/>
            <person name="Haas B."/>
            <person name="Nusbaum C."/>
            <person name="Birren B."/>
        </authorList>
    </citation>
    <scope>NUCLEOTIDE SEQUENCE</scope>
    <source>
        <strain evidence="9">ATCC 30864</strain>
    </source>
</reference>
<evidence type="ECO:0000256" key="6">
    <source>
        <dbReference type="ARBA" id="ARBA00023192"/>
    </source>
</evidence>
<dbReference type="STRING" id="595528.A0A0D2WIK8"/>
<name>A0A0D2WIK8_CAPO3</name>
<dbReference type="Gene3D" id="3.40.50.1100">
    <property type="match status" value="2"/>
</dbReference>
<keyword evidence="5" id="KW-0663">Pyridoxal phosphate</keyword>
<dbReference type="OMA" id="WMADYGF"/>
<keyword evidence="6" id="KW-0198">Cysteine biosynthesis</keyword>
<dbReference type="GO" id="GO:0016740">
    <property type="term" value="F:transferase activity"/>
    <property type="evidence" value="ECO:0007669"/>
    <property type="project" value="UniProtKB-KW"/>
</dbReference>
<dbReference type="Pfam" id="PF00291">
    <property type="entry name" value="PALP"/>
    <property type="match status" value="1"/>
</dbReference>
<dbReference type="SUPFAM" id="SSF53686">
    <property type="entry name" value="Tryptophan synthase beta subunit-like PLP-dependent enzymes"/>
    <property type="match status" value="1"/>
</dbReference>
<dbReference type="AlphaFoldDB" id="A0A0D2WIK8"/>
<evidence type="ECO:0000256" key="5">
    <source>
        <dbReference type="ARBA" id="ARBA00022898"/>
    </source>
</evidence>
<dbReference type="EMBL" id="KE346360">
    <property type="protein sequence ID" value="KJE88903.1"/>
    <property type="molecule type" value="Genomic_DNA"/>
</dbReference>
<keyword evidence="4" id="KW-0808">Transferase</keyword>
<dbReference type="PANTHER" id="PTHR10314">
    <property type="entry name" value="CYSTATHIONINE BETA-SYNTHASE"/>
    <property type="match status" value="1"/>
</dbReference>
<dbReference type="InterPro" id="IPR001216">
    <property type="entry name" value="P-phosphate_BS"/>
</dbReference>
<dbReference type="PhylomeDB" id="A0A0D2WIK8"/>
<dbReference type="NCBIfam" id="NF007989">
    <property type="entry name" value="PRK10717.1"/>
    <property type="match status" value="1"/>
</dbReference>
<evidence type="ECO:0000313" key="8">
    <source>
        <dbReference type="EMBL" id="KJE88903.1"/>
    </source>
</evidence>
<gene>
    <name evidence="8" type="ORF">CAOG_000479</name>
</gene>
<dbReference type="RefSeq" id="XP_004365350.1">
    <property type="nucleotide sequence ID" value="XM_004365293.2"/>
</dbReference>
<feature type="domain" description="Tryptophan synthase beta chain-like PALP" evidence="7">
    <location>
        <begin position="14"/>
        <end position="325"/>
    </location>
</feature>
<dbReference type="FunFam" id="3.40.50.1100:FF:000016">
    <property type="entry name" value="Cysteine synthase A"/>
    <property type="match status" value="1"/>
</dbReference>
<proteinExistence type="inferred from homology"/>
<dbReference type="OrthoDB" id="10259545at2759"/>
<dbReference type="CDD" id="cd01561">
    <property type="entry name" value="CBS_like"/>
    <property type="match status" value="1"/>
</dbReference>
<dbReference type="PROSITE" id="PS00901">
    <property type="entry name" value="CYS_SYNTHASE"/>
    <property type="match status" value="1"/>
</dbReference>
<evidence type="ECO:0000259" key="7">
    <source>
        <dbReference type="Pfam" id="PF00291"/>
    </source>
</evidence>
<comment type="similarity">
    <text evidence="2">Belongs to the cysteine synthase/cystathionine beta-synthase family.</text>
</comment>